<evidence type="ECO:0000313" key="1">
    <source>
        <dbReference type="EMBL" id="KAH7849973.1"/>
    </source>
</evidence>
<reference evidence="1 2" key="1">
    <citation type="journal article" date="2021" name="Hortic Res">
        <title>High-quality reference genome and annotation aids understanding of berry development for evergreen blueberry (Vaccinium darrowii).</title>
        <authorList>
            <person name="Yu J."/>
            <person name="Hulse-Kemp A.M."/>
            <person name="Babiker E."/>
            <person name="Staton M."/>
        </authorList>
    </citation>
    <scope>NUCLEOTIDE SEQUENCE [LARGE SCALE GENOMIC DNA]</scope>
    <source>
        <strain evidence="2">cv. NJ 8807/NJ 8810</strain>
        <tissue evidence="1">Young leaf</tissue>
    </source>
</reference>
<comment type="caution">
    <text evidence="1">The sequence shown here is derived from an EMBL/GenBank/DDBJ whole genome shotgun (WGS) entry which is preliminary data.</text>
</comment>
<protein>
    <submittedName>
        <fullName evidence="1">Uncharacterized protein</fullName>
    </submittedName>
</protein>
<name>A0ACB7Y926_9ERIC</name>
<dbReference type="Proteomes" id="UP000828048">
    <property type="component" value="Chromosome 7"/>
</dbReference>
<keyword evidence="2" id="KW-1185">Reference proteome</keyword>
<dbReference type="EMBL" id="CM037157">
    <property type="protein sequence ID" value="KAH7849973.1"/>
    <property type="molecule type" value="Genomic_DNA"/>
</dbReference>
<proteinExistence type="predicted"/>
<organism evidence="1 2">
    <name type="scientific">Vaccinium darrowii</name>
    <dbReference type="NCBI Taxonomy" id="229202"/>
    <lineage>
        <taxon>Eukaryota</taxon>
        <taxon>Viridiplantae</taxon>
        <taxon>Streptophyta</taxon>
        <taxon>Embryophyta</taxon>
        <taxon>Tracheophyta</taxon>
        <taxon>Spermatophyta</taxon>
        <taxon>Magnoliopsida</taxon>
        <taxon>eudicotyledons</taxon>
        <taxon>Gunneridae</taxon>
        <taxon>Pentapetalae</taxon>
        <taxon>asterids</taxon>
        <taxon>Ericales</taxon>
        <taxon>Ericaceae</taxon>
        <taxon>Vaccinioideae</taxon>
        <taxon>Vaccinieae</taxon>
        <taxon>Vaccinium</taxon>
    </lineage>
</organism>
<accession>A0ACB7Y926</accession>
<gene>
    <name evidence="1" type="ORF">Vadar_025792</name>
</gene>
<sequence>MVSSAELHVVVLAKLGLLLGLIQIMYQNRSDSPFETHPATMAISIAALCIYGIATALLKFKASKAVEVKEDQQQKNTGHYFLYYHRILEVLVLISSMVTPSCLVSVFVSDGLGWIVFVSCATIFSALVVAWNFLFLRIFRSANSSQCAAGPNRV</sequence>
<evidence type="ECO:0000313" key="2">
    <source>
        <dbReference type="Proteomes" id="UP000828048"/>
    </source>
</evidence>